<keyword evidence="3" id="KW-1185">Reference proteome</keyword>
<name>A0A930Y6B8_9ACTN</name>
<comment type="caution">
    <text evidence="2">The sequence shown here is derived from an EMBL/GenBank/DDBJ whole genome shotgun (WGS) entry which is preliminary data.</text>
</comment>
<accession>A0A930Y6B8</accession>
<proteinExistence type="predicted"/>
<evidence type="ECO:0000313" key="2">
    <source>
        <dbReference type="EMBL" id="MBF4162185.1"/>
    </source>
</evidence>
<reference evidence="2" key="1">
    <citation type="submission" date="2020-11" db="EMBL/GenBank/DDBJ databases">
        <title>Nocardioides sp. CBS4Y-1, whole genome shotgun sequence.</title>
        <authorList>
            <person name="Tuo L."/>
        </authorList>
    </citation>
    <scope>NUCLEOTIDE SEQUENCE</scope>
    <source>
        <strain evidence="2">CBS4Y-1</strain>
    </source>
</reference>
<gene>
    <name evidence="2" type="ORF">ISG29_10815</name>
</gene>
<feature type="region of interest" description="Disordered" evidence="1">
    <location>
        <begin position="54"/>
        <end position="101"/>
    </location>
</feature>
<evidence type="ECO:0000256" key="1">
    <source>
        <dbReference type="SAM" id="MobiDB-lite"/>
    </source>
</evidence>
<dbReference type="EMBL" id="JADIVZ010000004">
    <property type="protein sequence ID" value="MBF4162185.1"/>
    <property type="molecule type" value="Genomic_DNA"/>
</dbReference>
<dbReference type="RefSeq" id="WP_194503429.1">
    <property type="nucleotide sequence ID" value="NZ_JADIVZ010000004.1"/>
</dbReference>
<evidence type="ECO:0008006" key="4">
    <source>
        <dbReference type="Google" id="ProtNLM"/>
    </source>
</evidence>
<organism evidence="2 3">
    <name type="scientific">Nocardioides acrostichi</name>
    <dbReference type="NCBI Taxonomy" id="2784339"/>
    <lineage>
        <taxon>Bacteria</taxon>
        <taxon>Bacillati</taxon>
        <taxon>Actinomycetota</taxon>
        <taxon>Actinomycetes</taxon>
        <taxon>Propionibacteriales</taxon>
        <taxon>Nocardioidaceae</taxon>
        <taxon>Nocardioides</taxon>
    </lineage>
</organism>
<dbReference type="Proteomes" id="UP000656804">
    <property type="component" value="Unassembled WGS sequence"/>
</dbReference>
<dbReference type="InterPro" id="IPR046165">
    <property type="entry name" value="DUF6167"/>
</dbReference>
<protein>
    <recommendedName>
        <fullName evidence="4">Secreted protein</fullName>
    </recommendedName>
</protein>
<evidence type="ECO:0000313" key="3">
    <source>
        <dbReference type="Proteomes" id="UP000656804"/>
    </source>
</evidence>
<dbReference type="Pfam" id="PF19664">
    <property type="entry name" value="DUF6167"/>
    <property type="match status" value="1"/>
</dbReference>
<sequence length="101" mass="10645">MRRGLWFAAGAGAGVWAAARARRAAEALTVDGLRDRAGAAALGLRMLRDEVAQGRADAETGVRQRLGVPSPGDSPRQLQTPAHHRLAARSTTTDTNEEGTD</sequence>
<dbReference type="AlphaFoldDB" id="A0A930Y6B8"/>